<dbReference type="InterPro" id="IPR008000">
    <property type="entry name" value="Rham/fucose_mutarotase"/>
</dbReference>
<dbReference type="PATRIC" id="fig|1246995.3.peg.5895"/>
<organism evidence="1 2">
    <name type="scientific">Actinoplanes friuliensis DSM 7358</name>
    <dbReference type="NCBI Taxonomy" id="1246995"/>
    <lineage>
        <taxon>Bacteria</taxon>
        <taxon>Bacillati</taxon>
        <taxon>Actinomycetota</taxon>
        <taxon>Actinomycetes</taxon>
        <taxon>Micromonosporales</taxon>
        <taxon>Micromonosporaceae</taxon>
        <taxon>Actinoplanes</taxon>
    </lineage>
</organism>
<evidence type="ECO:0000313" key="1">
    <source>
        <dbReference type="EMBL" id="AGZ44081.1"/>
    </source>
</evidence>
<dbReference type="Proteomes" id="UP000017746">
    <property type="component" value="Chromosome"/>
</dbReference>
<dbReference type="STRING" id="1246995.AFR_29100"/>
<dbReference type="AlphaFoldDB" id="U5W837"/>
<gene>
    <name evidence="1" type="ORF">AFR_29100</name>
</gene>
<dbReference type="Pfam" id="PF05336">
    <property type="entry name" value="rhaM"/>
    <property type="match status" value="1"/>
</dbReference>
<dbReference type="PANTHER" id="PTHR34389:SF2">
    <property type="entry name" value="L-RHAMNOSE MUTAROTASE"/>
    <property type="match status" value="1"/>
</dbReference>
<dbReference type="EMBL" id="CP006272">
    <property type="protein sequence ID" value="AGZ44081.1"/>
    <property type="molecule type" value="Genomic_DNA"/>
</dbReference>
<reference evidence="1 2" key="1">
    <citation type="journal article" date="2014" name="J. Biotechnol.">
        <title>Complete genome sequence of the actinobacterium Actinoplanes friuliensis HAG 010964, producer of the lipopeptide antibiotic friulimycin.</title>
        <authorList>
            <person name="Ruckert C."/>
            <person name="Szczepanowski R."/>
            <person name="Albersmeier A."/>
            <person name="Goesmann A."/>
            <person name="Fischer N."/>
            <person name="Steinkamper A."/>
            <person name="Puhler A."/>
            <person name="Biener R."/>
            <person name="Schwartz D."/>
            <person name="Kalinowski J."/>
        </authorList>
    </citation>
    <scope>NUCLEOTIDE SEQUENCE [LARGE SCALE GENOMIC DNA]</scope>
    <source>
        <strain evidence="1 2">DSM 7358</strain>
    </source>
</reference>
<dbReference type="Gene3D" id="3.30.70.100">
    <property type="match status" value="1"/>
</dbReference>
<dbReference type="InterPro" id="IPR011008">
    <property type="entry name" value="Dimeric_a/b-barrel"/>
</dbReference>
<protein>
    <recommendedName>
        <fullName evidence="3">L-rhamnose mutarotase</fullName>
    </recommendedName>
</protein>
<sequence length="117" mass="13598">MGTGMSGRAPERHALVVGVRPEHRERYLELHRAVWPQVEQTLREANVTNYSIFIVGDTLFAYYEYVGDDHDADLARVAEDPVSREWWTHTDPCQTRIAEERIPGALWQPIDEIWHLS</sequence>
<dbReference type="PANTHER" id="PTHR34389">
    <property type="entry name" value="L-RHAMNOSE MUTAROTASE"/>
    <property type="match status" value="1"/>
</dbReference>
<dbReference type="eggNOG" id="COG3254">
    <property type="taxonomic scope" value="Bacteria"/>
</dbReference>
<dbReference type="GO" id="GO:0016857">
    <property type="term" value="F:racemase and epimerase activity, acting on carbohydrates and derivatives"/>
    <property type="evidence" value="ECO:0007669"/>
    <property type="project" value="InterPro"/>
</dbReference>
<dbReference type="HOGENOM" id="CLU_100689_1_0_11"/>
<dbReference type="SUPFAM" id="SSF54909">
    <property type="entry name" value="Dimeric alpha+beta barrel"/>
    <property type="match status" value="1"/>
</dbReference>
<proteinExistence type="predicted"/>
<evidence type="ECO:0000313" key="2">
    <source>
        <dbReference type="Proteomes" id="UP000017746"/>
    </source>
</evidence>
<accession>U5W837</accession>
<keyword evidence="2" id="KW-1185">Reference proteome</keyword>
<evidence type="ECO:0008006" key="3">
    <source>
        <dbReference type="Google" id="ProtNLM"/>
    </source>
</evidence>
<dbReference type="KEGG" id="afs:AFR_29100"/>
<name>U5W837_9ACTN</name>